<dbReference type="SUPFAM" id="SSF53474">
    <property type="entry name" value="alpha/beta-Hydrolases"/>
    <property type="match status" value="1"/>
</dbReference>
<dbReference type="EMBL" id="WIGN01000213">
    <property type="protein sequence ID" value="KAF6804277.1"/>
    <property type="molecule type" value="Genomic_DNA"/>
</dbReference>
<dbReference type="GO" id="GO:0016787">
    <property type="term" value="F:hydrolase activity"/>
    <property type="evidence" value="ECO:0007669"/>
    <property type="project" value="UniProtKB-KW"/>
</dbReference>
<dbReference type="Gene3D" id="3.40.50.1820">
    <property type="entry name" value="alpha/beta hydrolase"/>
    <property type="match status" value="1"/>
</dbReference>
<dbReference type="Proteomes" id="UP000652219">
    <property type="component" value="Unassembled WGS sequence"/>
</dbReference>
<evidence type="ECO:0000313" key="4">
    <source>
        <dbReference type="EMBL" id="KAF6804277.1"/>
    </source>
</evidence>
<name>A0A8H6J0S4_9PEZI</name>
<reference evidence="4 5" key="1">
    <citation type="journal article" date="2020" name="Phytopathology">
        <title>Genome Sequence Resources of Colletotrichum truncatum, C. plurivorum, C. musicola, and C. sojae: Four Species Pathogenic to Soybean (Glycine max).</title>
        <authorList>
            <person name="Rogerio F."/>
            <person name="Boufleur T.R."/>
            <person name="Ciampi-Guillardi M."/>
            <person name="Sukno S.A."/>
            <person name="Thon M.R."/>
            <person name="Massola Junior N.S."/>
            <person name="Baroncelli R."/>
        </authorList>
    </citation>
    <scope>NUCLEOTIDE SEQUENCE [LARGE SCALE GENOMIC DNA]</scope>
    <source>
        <strain evidence="4 5">LFN0009</strain>
    </source>
</reference>
<dbReference type="PANTHER" id="PTHR43329">
    <property type="entry name" value="EPOXIDE HYDROLASE"/>
    <property type="match status" value="1"/>
</dbReference>
<dbReference type="Pfam" id="PF00561">
    <property type="entry name" value="Abhydrolase_1"/>
    <property type="match status" value="1"/>
</dbReference>
<gene>
    <name evidence="4" type="ORF">CSOJ01_10308</name>
</gene>
<organism evidence="4 5">
    <name type="scientific">Colletotrichum sojae</name>
    <dbReference type="NCBI Taxonomy" id="2175907"/>
    <lineage>
        <taxon>Eukaryota</taxon>
        <taxon>Fungi</taxon>
        <taxon>Dikarya</taxon>
        <taxon>Ascomycota</taxon>
        <taxon>Pezizomycotina</taxon>
        <taxon>Sordariomycetes</taxon>
        <taxon>Hypocreomycetidae</taxon>
        <taxon>Glomerellales</taxon>
        <taxon>Glomerellaceae</taxon>
        <taxon>Colletotrichum</taxon>
        <taxon>Colletotrichum orchidearum species complex</taxon>
    </lineage>
</organism>
<evidence type="ECO:0000259" key="3">
    <source>
        <dbReference type="Pfam" id="PF00561"/>
    </source>
</evidence>
<evidence type="ECO:0000313" key="5">
    <source>
        <dbReference type="Proteomes" id="UP000652219"/>
    </source>
</evidence>
<dbReference type="PRINTS" id="PR00111">
    <property type="entry name" value="ABHYDROLASE"/>
</dbReference>
<keyword evidence="5" id="KW-1185">Reference proteome</keyword>
<dbReference type="AlphaFoldDB" id="A0A8H6J0S4"/>
<feature type="domain" description="AB hydrolase-1" evidence="3">
    <location>
        <begin position="40"/>
        <end position="144"/>
    </location>
</feature>
<evidence type="ECO:0000256" key="1">
    <source>
        <dbReference type="ARBA" id="ARBA00022801"/>
    </source>
</evidence>
<dbReference type="InterPro" id="IPR000073">
    <property type="entry name" value="AB_hydrolase_1"/>
</dbReference>
<evidence type="ECO:0000256" key="2">
    <source>
        <dbReference type="ARBA" id="ARBA00038334"/>
    </source>
</evidence>
<comment type="caution">
    <text evidence="4">The sequence shown here is derived from an EMBL/GenBank/DDBJ whole genome shotgun (WGS) entry which is preliminary data.</text>
</comment>
<dbReference type="InterPro" id="IPR029058">
    <property type="entry name" value="AB_hydrolase_fold"/>
</dbReference>
<proteinExistence type="inferred from homology"/>
<sequence>MSAITVNDPRFEYRSADLNGVNYNYIYAEPPSEKGKPVGTVFLIHGWPDLSLGWRNQISFLLSHGLRVIAPDMMGYGGTDAPDDIDYYSLQRAADDIAALARHLGLSRIVLGGHDWGGAVVYRTVLWHPELISAFFVLSTPFSAPTLRYIDKGLAVPSLRYQLQFRTDDIQDYLSIEGSGAQNTTRIRQVLNTIYGKTLPNDVWAFNASAGGFDFDLLDGVTEDSSLLSKEELDFYVQNYSEDPFNKTLNWYRAGELDWQHELALLPGNALYTAKFSQPALYIGAPRDPALPLALSTGMETYFDQLSRGEVDTSPNASHWIMWDKPEEVNGHIGNWLTTSVFGNVTLGLNLTAGIGAGCGLALR</sequence>
<dbReference type="InterPro" id="IPR000639">
    <property type="entry name" value="Epox_hydrolase-like"/>
</dbReference>
<comment type="similarity">
    <text evidence="2">Belongs to the AB hydrolase superfamily. Epoxide hydrolase family.</text>
</comment>
<protein>
    <submittedName>
        <fullName evidence="4">Epoxide hydrolase</fullName>
    </submittedName>
</protein>
<dbReference type="PRINTS" id="PR00412">
    <property type="entry name" value="EPOXHYDRLASE"/>
</dbReference>
<keyword evidence="1 4" id="KW-0378">Hydrolase</keyword>
<accession>A0A8H6J0S4</accession>